<accession>A0AAV7LYQ1</accession>
<comment type="caution">
    <text evidence="2">The sequence shown here is derived from an EMBL/GenBank/DDBJ whole genome shotgun (WGS) entry which is preliminary data.</text>
</comment>
<keyword evidence="3" id="KW-1185">Reference proteome</keyword>
<evidence type="ECO:0000313" key="2">
    <source>
        <dbReference type="EMBL" id="KAJ1096322.1"/>
    </source>
</evidence>
<proteinExistence type="predicted"/>
<dbReference type="Proteomes" id="UP001066276">
    <property type="component" value="Chromosome 10"/>
</dbReference>
<sequence>MYVVKVYVRARWLPSRQQQKRSPDRTQSRRSEDRDNNATDSNEEQWTPKMPRDTKIQECFRMLAGFPG</sequence>
<feature type="region of interest" description="Disordered" evidence="1">
    <location>
        <begin position="14"/>
        <end position="54"/>
    </location>
</feature>
<organism evidence="2 3">
    <name type="scientific">Pleurodeles waltl</name>
    <name type="common">Iberian ribbed newt</name>
    <dbReference type="NCBI Taxonomy" id="8319"/>
    <lineage>
        <taxon>Eukaryota</taxon>
        <taxon>Metazoa</taxon>
        <taxon>Chordata</taxon>
        <taxon>Craniata</taxon>
        <taxon>Vertebrata</taxon>
        <taxon>Euteleostomi</taxon>
        <taxon>Amphibia</taxon>
        <taxon>Batrachia</taxon>
        <taxon>Caudata</taxon>
        <taxon>Salamandroidea</taxon>
        <taxon>Salamandridae</taxon>
        <taxon>Pleurodelinae</taxon>
        <taxon>Pleurodeles</taxon>
    </lineage>
</organism>
<dbReference type="AlphaFoldDB" id="A0AAV7LYQ1"/>
<protein>
    <submittedName>
        <fullName evidence="2">Uncharacterized protein</fullName>
    </submittedName>
</protein>
<reference evidence="2" key="1">
    <citation type="journal article" date="2022" name="bioRxiv">
        <title>Sequencing and chromosome-scale assembly of the giantPleurodeles waltlgenome.</title>
        <authorList>
            <person name="Brown T."/>
            <person name="Elewa A."/>
            <person name="Iarovenko S."/>
            <person name="Subramanian E."/>
            <person name="Araus A.J."/>
            <person name="Petzold A."/>
            <person name="Susuki M."/>
            <person name="Suzuki K.-i.T."/>
            <person name="Hayashi T."/>
            <person name="Toyoda A."/>
            <person name="Oliveira C."/>
            <person name="Osipova E."/>
            <person name="Leigh N.D."/>
            <person name="Simon A."/>
            <person name="Yun M.H."/>
        </authorList>
    </citation>
    <scope>NUCLEOTIDE SEQUENCE</scope>
    <source>
        <strain evidence="2">20211129_DDA</strain>
        <tissue evidence="2">Liver</tissue>
    </source>
</reference>
<gene>
    <name evidence="2" type="ORF">NDU88_001465</name>
</gene>
<name>A0AAV7LYQ1_PLEWA</name>
<dbReference type="EMBL" id="JANPWB010000014">
    <property type="protein sequence ID" value="KAJ1096322.1"/>
    <property type="molecule type" value="Genomic_DNA"/>
</dbReference>
<evidence type="ECO:0000256" key="1">
    <source>
        <dbReference type="SAM" id="MobiDB-lite"/>
    </source>
</evidence>
<feature type="compositionally biased region" description="Basic and acidic residues" evidence="1">
    <location>
        <begin position="21"/>
        <end position="37"/>
    </location>
</feature>
<evidence type="ECO:0000313" key="3">
    <source>
        <dbReference type="Proteomes" id="UP001066276"/>
    </source>
</evidence>